<organism evidence="4 5">
    <name type="scientific">Triticum turgidum subsp. durum</name>
    <name type="common">Durum wheat</name>
    <name type="synonym">Triticum durum</name>
    <dbReference type="NCBI Taxonomy" id="4567"/>
    <lineage>
        <taxon>Eukaryota</taxon>
        <taxon>Viridiplantae</taxon>
        <taxon>Streptophyta</taxon>
        <taxon>Embryophyta</taxon>
        <taxon>Tracheophyta</taxon>
        <taxon>Spermatophyta</taxon>
        <taxon>Magnoliopsida</taxon>
        <taxon>Liliopsida</taxon>
        <taxon>Poales</taxon>
        <taxon>Poaceae</taxon>
        <taxon>BOP clade</taxon>
        <taxon>Pooideae</taxon>
        <taxon>Triticodae</taxon>
        <taxon>Triticeae</taxon>
        <taxon>Triticinae</taxon>
        <taxon>Triticum</taxon>
    </lineage>
</organism>
<dbReference type="Proteomes" id="UP000324705">
    <property type="component" value="Chromosome 4A"/>
</dbReference>
<dbReference type="Gramene" id="TRITD4Av1G195030.10">
    <property type="protein sequence ID" value="TRITD4Av1G195030.10"/>
    <property type="gene ID" value="TRITD4Av1G195030"/>
</dbReference>
<dbReference type="PANTHER" id="PTHR23086:SF25">
    <property type="entry name" value="PHOSPHATIDYLINOSITOL 4-PHOSPHATE 5-KINASE 8"/>
    <property type="match status" value="1"/>
</dbReference>
<name>A0A9R0SIA7_TRITD</name>
<evidence type="ECO:0000256" key="1">
    <source>
        <dbReference type="ARBA" id="ARBA00012172"/>
    </source>
</evidence>
<keyword evidence="5" id="KW-1185">Reference proteome</keyword>
<dbReference type="EC" id="2.7.1.68" evidence="1"/>
<gene>
    <name evidence="4" type="ORF">TRITD_4Av1G195030</name>
</gene>
<keyword evidence="2" id="KW-0067">ATP-binding</keyword>
<dbReference type="Gene3D" id="3.30.810.10">
    <property type="entry name" value="2-Layer Sandwich"/>
    <property type="match status" value="2"/>
</dbReference>
<evidence type="ECO:0000259" key="3">
    <source>
        <dbReference type="PROSITE" id="PS51455"/>
    </source>
</evidence>
<dbReference type="InterPro" id="IPR002498">
    <property type="entry name" value="PInositol-4-P-4/5-kinase_core"/>
</dbReference>
<proteinExistence type="predicted"/>
<evidence type="ECO:0000313" key="4">
    <source>
        <dbReference type="EMBL" id="VAH95295.1"/>
    </source>
</evidence>
<dbReference type="InterPro" id="IPR027483">
    <property type="entry name" value="PInositol-4-P-4/5-kinase_C_sf"/>
</dbReference>
<keyword evidence="2" id="KW-0547">Nucleotide-binding</keyword>
<dbReference type="Pfam" id="PF01504">
    <property type="entry name" value="PIP5K"/>
    <property type="match status" value="2"/>
</dbReference>
<keyword evidence="2" id="KW-0418">Kinase</keyword>
<dbReference type="AlphaFoldDB" id="A0A9R0SIA7"/>
<sequence length="234" mass="26310">MVLLQVRFVVMGNMFCTELRIHRKYDLKGSTQGRSTKKQKINENTTLKDLDLAHAFHVDKSWRQALFRAPNHLKTATSHQNTLESSGITSAMDCNVPLHCEDANSSKGFLLVAHEPGTTVGGSHIRGSMVRASEGGYEEVDLVLPDTGRFRVQLGVNMPARARKLLESTDAVEEYDVVLYLGIIDILQEYNTSKRVEHAVKSLKFDPLSISSVDPNLYSKRFVSFLERVFPEQD</sequence>
<dbReference type="GO" id="GO:0046854">
    <property type="term" value="P:phosphatidylinositol phosphate biosynthetic process"/>
    <property type="evidence" value="ECO:0007669"/>
    <property type="project" value="TreeGrafter"/>
</dbReference>
<keyword evidence="2" id="KW-0808">Transferase</keyword>
<dbReference type="PANTHER" id="PTHR23086">
    <property type="entry name" value="PHOSPHATIDYLINOSITOL-4-PHOSPHATE 5-KINASE"/>
    <property type="match status" value="1"/>
</dbReference>
<evidence type="ECO:0000256" key="2">
    <source>
        <dbReference type="PROSITE-ProRule" id="PRU00781"/>
    </source>
</evidence>
<dbReference type="GO" id="GO:0005524">
    <property type="term" value="F:ATP binding"/>
    <property type="evidence" value="ECO:0007669"/>
    <property type="project" value="UniProtKB-UniRule"/>
</dbReference>
<accession>A0A9R0SIA7</accession>
<dbReference type="GO" id="GO:0016308">
    <property type="term" value="F:1-phosphatidylinositol-4-phosphate 5-kinase activity"/>
    <property type="evidence" value="ECO:0007669"/>
    <property type="project" value="UniProtKB-EC"/>
</dbReference>
<dbReference type="PROSITE" id="PS51455">
    <property type="entry name" value="PIPK"/>
    <property type="match status" value="1"/>
</dbReference>
<evidence type="ECO:0000313" key="5">
    <source>
        <dbReference type="Proteomes" id="UP000324705"/>
    </source>
</evidence>
<protein>
    <recommendedName>
        <fullName evidence="1">1-phosphatidylinositol-4-phosphate 5-kinase</fullName>
        <ecNumber evidence="1">2.7.1.68</ecNumber>
    </recommendedName>
</protein>
<dbReference type="InterPro" id="IPR023610">
    <property type="entry name" value="PInositol-4/5-P-5/4-kinase"/>
</dbReference>
<dbReference type="SMART" id="SM00330">
    <property type="entry name" value="PIPKc"/>
    <property type="match status" value="1"/>
</dbReference>
<feature type="domain" description="PIPK" evidence="3">
    <location>
        <begin position="1"/>
        <end position="230"/>
    </location>
</feature>
<dbReference type="SUPFAM" id="SSF56104">
    <property type="entry name" value="SAICAR synthase-like"/>
    <property type="match status" value="1"/>
</dbReference>
<dbReference type="GO" id="GO:0005886">
    <property type="term" value="C:plasma membrane"/>
    <property type="evidence" value="ECO:0007669"/>
    <property type="project" value="TreeGrafter"/>
</dbReference>
<dbReference type="EMBL" id="LT934117">
    <property type="protein sequence ID" value="VAH95295.1"/>
    <property type="molecule type" value="Genomic_DNA"/>
</dbReference>
<reference evidence="4 5" key="1">
    <citation type="submission" date="2017-09" db="EMBL/GenBank/DDBJ databases">
        <authorList>
            <consortium name="International Durum Wheat Genome Sequencing Consortium (IDWGSC)"/>
            <person name="Milanesi L."/>
        </authorList>
    </citation>
    <scope>NUCLEOTIDE SEQUENCE [LARGE SCALE GENOMIC DNA]</scope>
    <source>
        <strain evidence="5">cv. Svevo</strain>
    </source>
</reference>